<evidence type="ECO:0000313" key="4">
    <source>
        <dbReference type="EMBL" id="MFC1406496.1"/>
    </source>
</evidence>
<evidence type="ECO:0000313" key="5">
    <source>
        <dbReference type="Proteomes" id="UP001592528"/>
    </source>
</evidence>
<keyword evidence="2 4" id="KW-0560">Oxidoreductase</keyword>
<dbReference type="SUPFAM" id="SSF50475">
    <property type="entry name" value="FMN-binding split barrel"/>
    <property type="match status" value="1"/>
</dbReference>
<dbReference type="EC" id="1.5.1.-" evidence="4"/>
<dbReference type="InterPro" id="IPR012349">
    <property type="entry name" value="Split_barrel_FMN-bd"/>
</dbReference>
<protein>
    <submittedName>
        <fullName evidence="4">Flavin reductase family protein</fullName>
        <ecNumber evidence="4">1.5.1.-</ecNumber>
    </submittedName>
</protein>
<dbReference type="PANTHER" id="PTHR30466">
    <property type="entry name" value="FLAVIN REDUCTASE"/>
    <property type="match status" value="1"/>
</dbReference>
<evidence type="ECO:0000259" key="3">
    <source>
        <dbReference type="SMART" id="SM00903"/>
    </source>
</evidence>
<evidence type="ECO:0000256" key="1">
    <source>
        <dbReference type="ARBA" id="ARBA00008898"/>
    </source>
</evidence>
<comment type="caution">
    <text evidence="4">The sequence shown here is derived from an EMBL/GenBank/DDBJ whole genome shotgun (WGS) entry which is preliminary data.</text>
</comment>
<dbReference type="GO" id="GO:0016491">
    <property type="term" value="F:oxidoreductase activity"/>
    <property type="evidence" value="ECO:0007669"/>
    <property type="project" value="UniProtKB-KW"/>
</dbReference>
<dbReference type="Gene3D" id="2.30.110.10">
    <property type="entry name" value="Electron Transport, Fmn-binding Protein, Chain A"/>
    <property type="match status" value="1"/>
</dbReference>
<evidence type="ECO:0000256" key="2">
    <source>
        <dbReference type="ARBA" id="ARBA00023002"/>
    </source>
</evidence>
<dbReference type="EMBL" id="JBHEZZ010000030">
    <property type="protein sequence ID" value="MFC1406496.1"/>
    <property type="molecule type" value="Genomic_DNA"/>
</dbReference>
<name>A0ABV6UYG4_9ACTN</name>
<comment type="similarity">
    <text evidence="1">Belongs to the non-flavoprotein flavin reductase family.</text>
</comment>
<feature type="domain" description="Flavin reductase like" evidence="3">
    <location>
        <begin position="18"/>
        <end position="163"/>
    </location>
</feature>
<sequence length="180" mass="19060">MASAHEFTTDPEHMRAAFSGFPSGVVAIATLVGAEPVIMIASSFTVGVSYRPPMVSFAVQRGSTTWPLLSGAPVLGISLLSEVHAGKTRQLASRNKQDRLRGIGTTGTASGAVFLDDAPSWLECAVEHRYPAGDHEIVVLRVLAMSNDHSSHPLVWHRKQPKVLQPIPGSAPNGTVAQGC</sequence>
<accession>A0ABV6UYG4</accession>
<dbReference type="PANTHER" id="PTHR30466:SF11">
    <property type="entry name" value="FLAVIN-DEPENDENT MONOOXYGENASE, REDUCTASE SUBUNIT HSAB"/>
    <property type="match status" value="1"/>
</dbReference>
<dbReference type="SMART" id="SM00903">
    <property type="entry name" value="Flavin_Reduct"/>
    <property type="match status" value="1"/>
</dbReference>
<proteinExistence type="inferred from homology"/>
<dbReference type="InterPro" id="IPR002563">
    <property type="entry name" value="Flavin_Rdtase-like_dom"/>
</dbReference>
<gene>
    <name evidence="4" type="ORF">ACEZDJ_34900</name>
</gene>
<reference evidence="4 5" key="1">
    <citation type="submission" date="2024-09" db="EMBL/GenBank/DDBJ databases">
        <authorList>
            <person name="Lee S.D."/>
        </authorList>
    </citation>
    <scope>NUCLEOTIDE SEQUENCE [LARGE SCALE GENOMIC DNA]</scope>
    <source>
        <strain evidence="4 5">N1-5</strain>
    </source>
</reference>
<dbReference type="Pfam" id="PF01613">
    <property type="entry name" value="Flavin_Reduct"/>
    <property type="match status" value="1"/>
</dbReference>
<dbReference type="InterPro" id="IPR050268">
    <property type="entry name" value="NADH-dep_flavin_reductase"/>
</dbReference>
<dbReference type="RefSeq" id="WP_051726240.1">
    <property type="nucleotide sequence ID" value="NZ_JBHEZZ010000030.1"/>
</dbReference>
<organism evidence="4 5">
    <name type="scientific">Streptacidiphilus cavernicola</name>
    <dbReference type="NCBI Taxonomy" id="3342716"/>
    <lineage>
        <taxon>Bacteria</taxon>
        <taxon>Bacillati</taxon>
        <taxon>Actinomycetota</taxon>
        <taxon>Actinomycetes</taxon>
        <taxon>Kitasatosporales</taxon>
        <taxon>Streptomycetaceae</taxon>
        <taxon>Streptacidiphilus</taxon>
    </lineage>
</organism>
<keyword evidence="5" id="KW-1185">Reference proteome</keyword>
<dbReference type="Proteomes" id="UP001592528">
    <property type="component" value="Unassembled WGS sequence"/>
</dbReference>